<dbReference type="SUPFAM" id="SSF103473">
    <property type="entry name" value="MFS general substrate transporter"/>
    <property type="match status" value="1"/>
</dbReference>
<dbReference type="Gene3D" id="1.20.1250.20">
    <property type="entry name" value="MFS general substrate transporter like domains"/>
    <property type="match status" value="1"/>
</dbReference>
<evidence type="ECO:0000256" key="2">
    <source>
        <dbReference type="ARBA" id="ARBA00022989"/>
    </source>
</evidence>
<dbReference type="InterPro" id="IPR036259">
    <property type="entry name" value="MFS_trans_sf"/>
</dbReference>
<feature type="transmembrane region" description="Helical" evidence="4">
    <location>
        <begin position="233"/>
        <end position="251"/>
    </location>
</feature>
<dbReference type="Pfam" id="PF07690">
    <property type="entry name" value="MFS_1"/>
    <property type="match status" value="1"/>
</dbReference>
<feature type="transmembrane region" description="Helical" evidence="4">
    <location>
        <begin position="34"/>
        <end position="54"/>
    </location>
</feature>
<dbReference type="InterPro" id="IPR011701">
    <property type="entry name" value="MFS"/>
</dbReference>
<dbReference type="NCBIfam" id="NF003477">
    <property type="entry name" value="PRK05122.1"/>
    <property type="match status" value="1"/>
</dbReference>
<evidence type="ECO:0000256" key="4">
    <source>
        <dbReference type="SAM" id="Phobius"/>
    </source>
</evidence>
<reference evidence="5 6" key="1">
    <citation type="submission" date="2023-12" db="EMBL/GenBank/DDBJ databases">
        <title>Gut-associated functions are favored during microbiome assembly across C. elegans life.</title>
        <authorList>
            <person name="Zimmermann J."/>
        </authorList>
    </citation>
    <scope>NUCLEOTIDE SEQUENCE [LARGE SCALE GENOMIC DNA]</scope>
    <source>
        <strain evidence="5 6">JUb134</strain>
    </source>
</reference>
<keyword evidence="6" id="KW-1185">Reference proteome</keyword>
<keyword evidence="1 4" id="KW-0812">Transmembrane</keyword>
<evidence type="ECO:0000256" key="1">
    <source>
        <dbReference type="ARBA" id="ARBA00022692"/>
    </source>
</evidence>
<feature type="transmembrane region" description="Helical" evidence="4">
    <location>
        <begin position="200"/>
        <end position="227"/>
    </location>
</feature>
<feature type="transmembrane region" description="Helical" evidence="4">
    <location>
        <begin position="66"/>
        <end position="87"/>
    </location>
</feature>
<accession>A0ABU8QAT6</accession>
<evidence type="ECO:0000313" key="6">
    <source>
        <dbReference type="Proteomes" id="UP001380365"/>
    </source>
</evidence>
<dbReference type="PANTHER" id="PTHR23531">
    <property type="entry name" value="QUINOLENE RESISTANCE PROTEIN NORA"/>
    <property type="match status" value="1"/>
</dbReference>
<feature type="transmembrane region" description="Helical" evidence="4">
    <location>
        <begin position="322"/>
        <end position="343"/>
    </location>
</feature>
<dbReference type="PANTHER" id="PTHR23531:SF1">
    <property type="entry name" value="QUINOLENE RESISTANCE PROTEIN NORA"/>
    <property type="match status" value="1"/>
</dbReference>
<evidence type="ECO:0000313" key="5">
    <source>
        <dbReference type="EMBL" id="MEJ5096616.1"/>
    </source>
</evidence>
<evidence type="ECO:0000256" key="3">
    <source>
        <dbReference type="ARBA" id="ARBA00023136"/>
    </source>
</evidence>
<dbReference type="Proteomes" id="UP001380365">
    <property type="component" value="Unassembled WGS sequence"/>
</dbReference>
<feature type="transmembrane region" description="Helical" evidence="4">
    <location>
        <begin position="93"/>
        <end position="120"/>
    </location>
</feature>
<proteinExistence type="predicted"/>
<protein>
    <submittedName>
        <fullName evidence="5">MFS transporter</fullName>
    </submittedName>
</protein>
<dbReference type="EMBL" id="JBBGZA010000003">
    <property type="protein sequence ID" value="MEJ5096616.1"/>
    <property type="molecule type" value="Genomic_DNA"/>
</dbReference>
<name>A0ABU8QAT6_9SPHN</name>
<keyword evidence="3 4" id="KW-0472">Membrane</keyword>
<feature type="transmembrane region" description="Helical" evidence="4">
    <location>
        <begin position="349"/>
        <end position="368"/>
    </location>
</feature>
<gene>
    <name evidence="5" type="ORF">WH159_19085</name>
</gene>
<sequence>MLLCAGYTALAYLAVGLPLAVLPGWALDLGFGPVVGGLLVSAQYLATVASRLLVGPMIDRSGPRRGVVLGFLCCAGAGIATVVALQFPSPAAALAVMLAGRLLLGAGESLVSTSAMLWGIARIGAPQAARMISWNGIATYGAIAAGAPLGVVLSERGGLVLLGAALTSIGIAGCALALVQPSMRAREAVRMPIRSVFARVFPFGAVLALATIGFGVVTAFVTLFFAAAGWPDGWMALSAFGGGFVASRMLFAARLESRSGLRSASRFLAVEAAGLALLYLSASPQMAVAGAAITGLGFAMIFPALGVIVIEQVPPQSRGTAIGTFALFIDAALCAAGPLAGAIAARSNYALPFAAAAFCALVGLWVTIGLQTAGRRHEAERVTW</sequence>
<organism evidence="5 6">
    <name type="scientific">Sphingomonas molluscorum</name>
    <dbReference type="NCBI Taxonomy" id="418184"/>
    <lineage>
        <taxon>Bacteria</taxon>
        <taxon>Pseudomonadati</taxon>
        <taxon>Pseudomonadota</taxon>
        <taxon>Alphaproteobacteria</taxon>
        <taxon>Sphingomonadales</taxon>
        <taxon>Sphingomonadaceae</taxon>
        <taxon>Sphingomonas</taxon>
    </lineage>
</organism>
<feature type="transmembrane region" description="Helical" evidence="4">
    <location>
        <begin position="288"/>
        <end position="310"/>
    </location>
</feature>
<comment type="caution">
    <text evidence="5">The sequence shown here is derived from an EMBL/GenBank/DDBJ whole genome shotgun (WGS) entry which is preliminary data.</text>
</comment>
<feature type="transmembrane region" description="Helical" evidence="4">
    <location>
        <begin position="159"/>
        <end position="179"/>
    </location>
</feature>
<dbReference type="InterPro" id="IPR052714">
    <property type="entry name" value="MFS_Exporter"/>
</dbReference>
<feature type="transmembrane region" description="Helical" evidence="4">
    <location>
        <begin position="132"/>
        <end position="153"/>
    </location>
</feature>
<keyword evidence="2 4" id="KW-1133">Transmembrane helix</keyword>
<feature type="transmembrane region" description="Helical" evidence="4">
    <location>
        <begin position="263"/>
        <end position="282"/>
    </location>
</feature>